<dbReference type="AlphaFoldDB" id="A0A6S6TN75"/>
<proteinExistence type="predicted"/>
<dbReference type="EMBL" id="CACVAP010000093">
    <property type="protein sequence ID" value="CAA6820824.1"/>
    <property type="molecule type" value="Genomic_DNA"/>
</dbReference>
<gene>
    <name evidence="1" type="ORF">HELGO_WM1537</name>
</gene>
<protein>
    <submittedName>
        <fullName evidence="1">Uncharacterized protein</fullName>
    </submittedName>
</protein>
<name>A0A6S6TN75_9BACT</name>
<accession>A0A6S6TN75</accession>
<organism evidence="1">
    <name type="scientific">uncultured Sulfurovum sp</name>
    <dbReference type="NCBI Taxonomy" id="269237"/>
    <lineage>
        <taxon>Bacteria</taxon>
        <taxon>Pseudomonadati</taxon>
        <taxon>Campylobacterota</taxon>
        <taxon>Epsilonproteobacteria</taxon>
        <taxon>Campylobacterales</taxon>
        <taxon>Sulfurovaceae</taxon>
        <taxon>Sulfurovum</taxon>
        <taxon>environmental samples</taxon>
    </lineage>
</organism>
<reference evidence="1" key="1">
    <citation type="submission" date="2020-01" db="EMBL/GenBank/DDBJ databases">
        <authorList>
            <person name="Meier V. D."/>
            <person name="Meier V D."/>
        </authorList>
    </citation>
    <scope>NUCLEOTIDE SEQUENCE</scope>
    <source>
        <strain evidence="1">HLG_WM_MAG_06</strain>
    </source>
</reference>
<evidence type="ECO:0000313" key="1">
    <source>
        <dbReference type="EMBL" id="CAA6820824.1"/>
    </source>
</evidence>
<sequence length="75" mass="8825">MDSQDKKLFQEFYKKIVKKNPKQLHAYWMKQIYRGNTQPPKKLSPSAIKKAMKSNKSIIAYDKNPKTGRILLTIK</sequence>